<evidence type="ECO:0000313" key="2">
    <source>
        <dbReference type="EMBL" id="SFO47172.1"/>
    </source>
</evidence>
<gene>
    <name evidence="2" type="ORF">SAMN05428971_4144</name>
</gene>
<reference evidence="3" key="1">
    <citation type="submission" date="2016-10" db="EMBL/GenBank/DDBJ databases">
        <authorList>
            <person name="Varghese N."/>
            <person name="Submissions S."/>
        </authorList>
    </citation>
    <scope>NUCLEOTIDE SEQUENCE [LARGE SCALE GENOMIC DNA]</scope>
    <source>
        <strain evidence="3">OV426</strain>
    </source>
</reference>
<sequence>MIKLITIDELRPGMFIHKLEVWWIKDQRIHNQMLITDPRQIATLRSEGIRQLWIDLDRSVQTPIATSVAKRTIGRTPFFQEMDQAQLIFQQGKPKVRAMFNEARLGNGLKLDYMMDLVDEIAGSITREPSAMLSVARLKNHDDYTYLHSMAVCGLMIALGKKLGLDEQQLRRVGMGGLLHDVGKAAVPLAILNKAGKLTEEEFRVMREHPVVGTQMLIEANADDDLLDIALHHHEKYDGSGYPHRLKGEAISFYARMAAVCDVYDAVTSTRSYRNGWTPAEAMHQMLSWRGHFDPGLLHTFVRTIGIYPVGSLVRLASGRVALVVKAGEKSLMRPCVHVFWSLHAQREVKPEELDLGDSFCTDSIVGAEDSKLWGNVDLNRIWALEVA</sequence>
<dbReference type="PANTHER" id="PTHR43155:SF2">
    <property type="entry name" value="CYCLIC DI-GMP PHOSPHODIESTERASE PA4108"/>
    <property type="match status" value="1"/>
</dbReference>
<dbReference type="AlphaFoldDB" id="A0A1I5HFX4"/>
<protein>
    <submittedName>
        <fullName evidence="2">HDIG domain-containing protein</fullName>
    </submittedName>
</protein>
<dbReference type="EMBL" id="FOVG01000006">
    <property type="protein sequence ID" value="SFO47172.1"/>
    <property type="molecule type" value="Genomic_DNA"/>
</dbReference>
<dbReference type="InterPro" id="IPR006675">
    <property type="entry name" value="HDIG_dom"/>
</dbReference>
<dbReference type="SMART" id="SM00471">
    <property type="entry name" value="HDc"/>
    <property type="match status" value="1"/>
</dbReference>
<dbReference type="Proteomes" id="UP000198968">
    <property type="component" value="Unassembled WGS sequence"/>
</dbReference>
<name>A0A1I5HFX4_9GAMM</name>
<dbReference type="CDD" id="cd00077">
    <property type="entry name" value="HDc"/>
    <property type="match status" value="1"/>
</dbReference>
<dbReference type="PROSITE" id="PS51832">
    <property type="entry name" value="HD_GYP"/>
    <property type="match status" value="1"/>
</dbReference>
<organism evidence="2 3">
    <name type="scientific">Candidatus Pantoea varia</name>
    <dbReference type="NCBI Taxonomy" id="1881036"/>
    <lineage>
        <taxon>Bacteria</taxon>
        <taxon>Pseudomonadati</taxon>
        <taxon>Pseudomonadota</taxon>
        <taxon>Gammaproteobacteria</taxon>
        <taxon>Enterobacterales</taxon>
        <taxon>Erwiniaceae</taxon>
        <taxon>Pantoea</taxon>
    </lineage>
</organism>
<keyword evidence="3" id="KW-1185">Reference proteome</keyword>
<dbReference type="InterPro" id="IPR037522">
    <property type="entry name" value="HD_GYP_dom"/>
</dbReference>
<dbReference type="Pfam" id="PF13487">
    <property type="entry name" value="HD_5"/>
    <property type="match status" value="1"/>
</dbReference>
<dbReference type="PANTHER" id="PTHR43155">
    <property type="entry name" value="CYCLIC DI-GMP PHOSPHODIESTERASE PA4108-RELATED"/>
    <property type="match status" value="1"/>
</dbReference>
<dbReference type="OrthoDB" id="9764808at2"/>
<dbReference type="GO" id="GO:0008081">
    <property type="term" value="F:phosphoric diester hydrolase activity"/>
    <property type="evidence" value="ECO:0007669"/>
    <property type="project" value="UniProtKB-ARBA"/>
</dbReference>
<dbReference type="SUPFAM" id="SSF109604">
    <property type="entry name" value="HD-domain/PDEase-like"/>
    <property type="match status" value="1"/>
</dbReference>
<feature type="domain" description="HD-GYP" evidence="1">
    <location>
        <begin position="123"/>
        <end position="317"/>
    </location>
</feature>
<evidence type="ECO:0000313" key="3">
    <source>
        <dbReference type="Proteomes" id="UP000198968"/>
    </source>
</evidence>
<dbReference type="Gene3D" id="1.10.3210.10">
    <property type="entry name" value="Hypothetical protein af1432"/>
    <property type="match status" value="1"/>
</dbReference>
<dbReference type="NCBIfam" id="TIGR00277">
    <property type="entry name" value="HDIG"/>
    <property type="match status" value="1"/>
</dbReference>
<accession>A0A1I5HFX4</accession>
<dbReference type="InterPro" id="IPR021812">
    <property type="entry name" value="DUF3391"/>
</dbReference>
<dbReference type="InterPro" id="IPR003607">
    <property type="entry name" value="HD/PDEase_dom"/>
</dbReference>
<proteinExistence type="predicted"/>
<dbReference type="RefSeq" id="WP_090966963.1">
    <property type="nucleotide sequence ID" value="NZ_FOVG01000006.1"/>
</dbReference>
<dbReference type="Pfam" id="PF11871">
    <property type="entry name" value="DUF3391"/>
    <property type="match status" value="1"/>
</dbReference>
<evidence type="ECO:0000259" key="1">
    <source>
        <dbReference type="PROSITE" id="PS51832"/>
    </source>
</evidence>